<dbReference type="InterPro" id="IPR058627">
    <property type="entry name" value="MdtA-like_C"/>
</dbReference>
<comment type="subcellular location">
    <subcellularLocation>
        <location evidence="1">Cell envelope</location>
    </subcellularLocation>
</comment>
<dbReference type="STRING" id="56107.Cylst_4527"/>
<evidence type="ECO:0000256" key="5">
    <source>
        <dbReference type="SAM" id="MobiDB-lite"/>
    </source>
</evidence>
<dbReference type="Proteomes" id="UP000010475">
    <property type="component" value="Chromosome"/>
</dbReference>
<feature type="domain" description="Multidrug resistance protein MdtA-like C-terminal permuted SH3" evidence="7">
    <location>
        <begin position="420"/>
        <end position="475"/>
    </location>
</feature>
<dbReference type="InterPro" id="IPR050465">
    <property type="entry name" value="UPF0194_transport"/>
</dbReference>
<dbReference type="EMBL" id="CP003642">
    <property type="protein sequence ID" value="AFZ26605.1"/>
    <property type="molecule type" value="Genomic_DNA"/>
</dbReference>
<dbReference type="HOGENOM" id="CLU_029699_0_0_3"/>
<feature type="region of interest" description="Disordered" evidence="5">
    <location>
        <begin position="485"/>
        <end position="507"/>
    </location>
</feature>
<evidence type="ECO:0000313" key="9">
    <source>
        <dbReference type="Proteomes" id="UP000010475"/>
    </source>
</evidence>
<dbReference type="GO" id="GO:0042597">
    <property type="term" value="C:periplasmic space"/>
    <property type="evidence" value="ECO:0007669"/>
    <property type="project" value="UniProtKB-SubCell"/>
</dbReference>
<keyword evidence="9" id="KW-1185">Reference proteome</keyword>
<dbReference type="eggNOG" id="COG0845">
    <property type="taxonomic scope" value="Bacteria"/>
</dbReference>
<proteinExistence type="inferred from homology"/>
<keyword evidence="3 4" id="KW-0175">Coiled coil</keyword>
<dbReference type="KEGG" id="csg:Cylst_4527"/>
<keyword evidence="6" id="KW-0812">Transmembrane</keyword>
<evidence type="ECO:0000256" key="6">
    <source>
        <dbReference type="SAM" id="Phobius"/>
    </source>
</evidence>
<feature type="transmembrane region" description="Helical" evidence="6">
    <location>
        <begin position="20"/>
        <end position="38"/>
    </location>
</feature>
<evidence type="ECO:0000256" key="1">
    <source>
        <dbReference type="ARBA" id="ARBA00004196"/>
    </source>
</evidence>
<dbReference type="OrthoDB" id="526337at2"/>
<dbReference type="Gene3D" id="2.40.30.170">
    <property type="match status" value="1"/>
</dbReference>
<evidence type="ECO:0000256" key="3">
    <source>
        <dbReference type="ARBA" id="ARBA00023054"/>
    </source>
</evidence>
<evidence type="ECO:0000259" key="7">
    <source>
        <dbReference type="Pfam" id="PF25967"/>
    </source>
</evidence>
<gene>
    <name evidence="8" type="ORF">Cylst_4527</name>
</gene>
<dbReference type="PANTHER" id="PTHR32347:SF29">
    <property type="entry name" value="UPF0194 MEMBRANE PROTEIN YBHG"/>
    <property type="match status" value="1"/>
</dbReference>
<dbReference type="PANTHER" id="PTHR32347">
    <property type="entry name" value="EFFLUX SYSTEM COMPONENT YKNX-RELATED"/>
    <property type="match status" value="1"/>
</dbReference>
<organism evidence="8 9">
    <name type="scientific">Cylindrospermum stagnale PCC 7417</name>
    <dbReference type="NCBI Taxonomy" id="56107"/>
    <lineage>
        <taxon>Bacteria</taxon>
        <taxon>Bacillati</taxon>
        <taxon>Cyanobacteriota</taxon>
        <taxon>Cyanophyceae</taxon>
        <taxon>Nostocales</taxon>
        <taxon>Nostocaceae</taxon>
        <taxon>Cylindrospermum</taxon>
    </lineage>
</organism>
<dbReference type="Pfam" id="PF25967">
    <property type="entry name" value="RND-MFP_C"/>
    <property type="match status" value="1"/>
</dbReference>
<feature type="compositionally biased region" description="Polar residues" evidence="5">
    <location>
        <begin position="492"/>
        <end position="507"/>
    </location>
</feature>
<comment type="similarity">
    <text evidence="2">Belongs to the membrane fusion protein (MFP) (TC 8.A.1) family.</text>
</comment>
<feature type="coiled-coil region" evidence="4">
    <location>
        <begin position="134"/>
        <end position="286"/>
    </location>
</feature>
<name>K9X1V9_9NOST</name>
<dbReference type="GO" id="GO:0022857">
    <property type="term" value="F:transmembrane transporter activity"/>
    <property type="evidence" value="ECO:0007669"/>
    <property type="project" value="InterPro"/>
</dbReference>
<dbReference type="RefSeq" id="WP_015209845.1">
    <property type="nucleotide sequence ID" value="NC_019757.1"/>
</dbReference>
<reference evidence="8 9" key="1">
    <citation type="submission" date="2012-06" db="EMBL/GenBank/DDBJ databases">
        <title>Finished chromosome of genome of Cylindrospermum stagnale PCC 7417.</title>
        <authorList>
            <consortium name="US DOE Joint Genome Institute"/>
            <person name="Gugger M."/>
            <person name="Coursin T."/>
            <person name="Rippka R."/>
            <person name="Tandeau De Marsac N."/>
            <person name="Huntemann M."/>
            <person name="Wei C.-L."/>
            <person name="Han J."/>
            <person name="Detter J.C."/>
            <person name="Han C."/>
            <person name="Tapia R."/>
            <person name="Chen A."/>
            <person name="Kyrpides N."/>
            <person name="Mavromatis K."/>
            <person name="Markowitz V."/>
            <person name="Szeto E."/>
            <person name="Ivanova N."/>
            <person name="Pagani I."/>
            <person name="Pati A."/>
            <person name="Goodwin L."/>
            <person name="Nordberg H.P."/>
            <person name="Cantor M.N."/>
            <person name="Hua S.X."/>
            <person name="Woyke T."/>
            <person name="Kerfeld C.A."/>
        </authorList>
    </citation>
    <scope>NUCLEOTIDE SEQUENCE [LARGE SCALE GENOMIC DNA]</scope>
    <source>
        <strain evidence="8 9">PCC 7417</strain>
    </source>
</reference>
<protein>
    <submittedName>
        <fullName evidence="8">RND family efflux transporter, MFP subunit</fullName>
    </submittedName>
</protein>
<sequence>MLATEQQGKSKNRFKPGTRWLAWSGILTFLSFSGWLFYISNYDKSTDAPVMPIITVNRGNVEITINESGIVEMGNQQSLKSPGEVAVERVLVKVGDRVMSGQQLLILRNPQEQTSLTEQDLLIHQQELTLLRNQQKVGEAKEKLTAAYKEAEERNKQQQLQIEKQRLSIARSRQKIIEAKERLATDQKKVENSKFLAAKGVISRNALQQELTALNQAEANLRDAELEASTQITELQRLSLEQQRSLEQQNNILTARSELREAQSAVNTSNQEIQRLQVERQRIKKRQQNNIVNAPITGKILDLKVKNGDGIKFGDVLLTLGDTTKEEVKLQLGTLEAAKVRVNQLARIKVIGPNAKTFLGKVQSVYPQAIIASEVSAASQSAGQSPQARVPVTVQLNKPTNTLIPGSQVSVELVVQQRQNVVTLKLEAIQRSEAQPYVWIQDNQGKAHKQTVTLGVEGATTVEVTSGLKAGDKVILPAPEIELEPGMPIIEGSSNDQSNSPASPNTE</sequence>
<keyword evidence="6" id="KW-0472">Membrane</keyword>
<evidence type="ECO:0000256" key="2">
    <source>
        <dbReference type="ARBA" id="ARBA00009477"/>
    </source>
</evidence>
<accession>K9X1V9</accession>
<dbReference type="AlphaFoldDB" id="K9X1V9"/>
<dbReference type="GO" id="GO:0016020">
    <property type="term" value="C:membrane"/>
    <property type="evidence" value="ECO:0007669"/>
    <property type="project" value="InterPro"/>
</dbReference>
<dbReference type="Gene3D" id="2.40.420.20">
    <property type="match status" value="1"/>
</dbReference>
<dbReference type="NCBIfam" id="TIGR01730">
    <property type="entry name" value="RND_mfp"/>
    <property type="match status" value="1"/>
</dbReference>
<evidence type="ECO:0000313" key="8">
    <source>
        <dbReference type="EMBL" id="AFZ26605.1"/>
    </source>
</evidence>
<keyword evidence="6" id="KW-1133">Transmembrane helix</keyword>
<dbReference type="InterPro" id="IPR006143">
    <property type="entry name" value="RND_pump_MFP"/>
</dbReference>
<evidence type="ECO:0000256" key="4">
    <source>
        <dbReference type="SAM" id="Coils"/>
    </source>
</evidence>